<dbReference type="Gene3D" id="1.10.3710.10">
    <property type="entry name" value="DNA polymerase III clamp loader subunits, C-terminal domain"/>
    <property type="match status" value="1"/>
</dbReference>
<evidence type="ECO:0000256" key="3">
    <source>
        <dbReference type="ARBA" id="ARBA00020776"/>
    </source>
</evidence>
<dbReference type="GO" id="GO:0005524">
    <property type="term" value="F:ATP binding"/>
    <property type="evidence" value="ECO:0007669"/>
    <property type="project" value="UniProtKB-KW"/>
</dbReference>
<dbReference type="GO" id="GO:0016887">
    <property type="term" value="F:ATP hydrolysis activity"/>
    <property type="evidence" value="ECO:0007669"/>
    <property type="project" value="InterPro"/>
</dbReference>
<dbReference type="FunFam" id="1.20.272.10:FF:000001">
    <property type="entry name" value="Putative AAA family ATPase"/>
    <property type="match status" value="1"/>
</dbReference>
<sequence length="440" mass="48065">MSDLFAADPSETDKARPLADQLRPLSLDEVIGQTHLLGEGGTLRRMLASGRLGSLILWGPPGTGKTTVARLLANQIGYRFEQISAIFSGVADLKKVFEKARFERMSGHRTLLFVDEIHRFNRAQQDSFLPVMEDGTVVLVGATTENPSFELNAALLSRSQVLRFESLGAEDLEDLLRRAESLLGAGLPLTDEARATLLGLADGDGRALLGLVEEILASAAPEEVLDPTSLLSVVQRRAPIYDKAQDGHYNLISALHKTIRGSDPDAALYYFARMLDAGEDPLFLARRLIRMASEDIGLADPQALTLAVAARDAYQMLGSPEGELSLAQVVVYLALAPKSNAVYTAYKAAVSVAKATGSPMPPKVILNAPTKMMKGQGYGDGYIYDHDTPDAFSGQQYFPEKIGRQDFYHPVERGFERDLRKRMDYFSRLRAAKNSSDSEG</sequence>
<evidence type="ECO:0000259" key="6">
    <source>
        <dbReference type="SMART" id="SM00382"/>
    </source>
</evidence>
<dbReference type="EMBL" id="JACIEW010000010">
    <property type="protein sequence ID" value="MBB4053714.1"/>
    <property type="molecule type" value="Genomic_DNA"/>
</dbReference>
<dbReference type="Proteomes" id="UP000547011">
    <property type="component" value="Unassembled WGS sequence"/>
</dbReference>
<feature type="domain" description="AAA+ ATPase" evidence="6">
    <location>
        <begin position="51"/>
        <end position="169"/>
    </location>
</feature>
<dbReference type="SMART" id="SM00382">
    <property type="entry name" value="AAA"/>
    <property type="match status" value="1"/>
</dbReference>
<dbReference type="InterPro" id="IPR051314">
    <property type="entry name" value="AAA_ATPase_RarA/MGS1/WRNIP1"/>
</dbReference>
<comment type="similarity">
    <text evidence="2">Belongs to the AAA ATPase family. RarA/MGS1/WRNIP1 subfamily.</text>
</comment>
<dbReference type="InterPro" id="IPR021886">
    <property type="entry name" value="MgsA_C"/>
</dbReference>
<dbReference type="GO" id="GO:0008047">
    <property type="term" value="F:enzyme activator activity"/>
    <property type="evidence" value="ECO:0007669"/>
    <property type="project" value="TreeGrafter"/>
</dbReference>
<reference evidence="7 8" key="1">
    <citation type="submission" date="2020-08" db="EMBL/GenBank/DDBJ databases">
        <title>Genomic Encyclopedia of Type Strains, Phase IV (KMG-IV): sequencing the most valuable type-strain genomes for metagenomic binning, comparative biology and taxonomic classification.</title>
        <authorList>
            <person name="Goeker M."/>
        </authorList>
    </citation>
    <scope>NUCLEOTIDE SEQUENCE [LARGE SCALE GENOMIC DNA]</scope>
    <source>
        <strain evidence="7 8">DSM 23447</strain>
    </source>
</reference>
<dbReference type="Pfam" id="PF00004">
    <property type="entry name" value="AAA"/>
    <property type="match status" value="1"/>
</dbReference>
<dbReference type="RefSeq" id="WP_183312483.1">
    <property type="nucleotide sequence ID" value="NZ_JACIEW010000010.1"/>
</dbReference>
<dbReference type="GO" id="GO:0017116">
    <property type="term" value="F:single-stranded DNA helicase activity"/>
    <property type="evidence" value="ECO:0007669"/>
    <property type="project" value="TreeGrafter"/>
</dbReference>
<keyword evidence="8" id="KW-1185">Reference proteome</keyword>
<comment type="function">
    <text evidence="1">DNA-dependent ATPase that plays important roles in cellular responses to stalled DNA replication processes.</text>
</comment>
<gene>
    <name evidence="7" type="ORF">GGR20_003376</name>
</gene>
<dbReference type="Pfam" id="PF16193">
    <property type="entry name" value="AAA_assoc_2"/>
    <property type="match status" value="1"/>
</dbReference>
<dbReference type="Pfam" id="PF12002">
    <property type="entry name" value="MgsA_C"/>
    <property type="match status" value="1"/>
</dbReference>
<dbReference type="CDD" id="cd18139">
    <property type="entry name" value="HLD_clamp_RarA"/>
    <property type="match status" value="1"/>
</dbReference>
<dbReference type="FunFam" id="3.40.50.300:FF:000345">
    <property type="entry name" value="AAA family ATPase"/>
    <property type="match status" value="1"/>
</dbReference>
<dbReference type="Gene3D" id="3.40.50.300">
    <property type="entry name" value="P-loop containing nucleotide triphosphate hydrolases"/>
    <property type="match status" value="1"/>
</dbReference>
<name>A0A7W6NDD6_9HYPH</name>
<dbReference type="GO" id="GO:0003677">
    <property type="term" value="F:DNA binding"/>
    <property type="evidence" value="ECO:0007669"/>
    <property type="project" value="InterPro"/>
</dbReference>
<dbReference type="PANTHER" id="PTHR13779:SF7">
    <property type="entry name" value="ATPASE WRNIP1"/>
    <property type="match status" value="1"/>
</dbReference>
<protein>
    <recommendedName>
        <fullName evidence="3">Replication-associated recombination protein A</fullName>
    </recommendedName>
</protein>
<dbReference type="CDD" id="cd00009">
    <property type="entry name" value="AAA"/>
    <property type="match status" value="1"/>
</dbReference>
<dbReference type="GO" id="GO:0006261">
    <property type="term" value="P:DNA-templated DNA replication"/>
    <property type="evidence" value="ECO:0007669"/>
    <property type="project" value="TreeGrafter"/>
</dbReference>
<keyword evidence="4" id="KW-0547">Nucleotide-binding</keyword>
<dbReference type="InterPro" id="IPR003593">
    <property type="entry name" value="AAA+_ATPase"/>
</dbReference>
<evidence type="ECO:0000256" key="4">
    <source>
        <dbReference type="ARBA" id="ARBA00022741"/>
    </source>
</evidence>
<dbReference type="InterPro" id="IPR008921">
    <property type="entry name" value="DNA_pol3_clamp-load_cplx_C"/>
</dbReference>
<dbReference type="Gene3D" id="1.20.272.10">
    <property type="match status" value="1"/>
</dbReference>
<dbReference type="GO" id="GO:0000731">
    <property type="term" value="P:DNA synthesis involved in DNA repair"/>
    <property type="evidence" value="ECO:0007669"/>
    <property type="project" value="TreeGrafter"/>
</dbReference>
<comment type="caution">
    <text evidence="7">The sequence shown here is derived from an EMBL/GenBank/DDBJ whole genome shotgun (WGS) entry which is preliminary data.</text>
</comment>
<proteinExistence type="inferred from homology"/>
<evidence type="ECO:0000313" key="7">
    <source>
        <dbReference type="EMBL" id="MBB4053714.1"/>
    </source>
</evidence>
<accession>A0A7W6NDD6</accession>
<evidence type="ECO:0000256" key="5">
    <source>
        <dbReference type="ARBA" id="ARBA00022840"/>
    </source>
</evidence>
<dbReference type="InterPro" id="IPR003959">
    <property type="entry name" value="ATPase_AAA_core"/>
</dbReference>
<dbReference type="InterPro" id="IPR032423">
    <property type="entry name" value="AAA_assoc_2"/>
</dbReference>
<organism evidence="7 8">
    <name type="scientific">Devosia subaequoris</name>
    <dbReference type="NCBI Taxonomy" id="395930"/>
    <lineage>
        <taxon>Bacteria</taxon>
        <taxon>Pseudomonadati</taxon>
        <taxon>Pseudomonadota</taxon>
        <taxon>Alphaproteobacteria</taxon>
        <taxon>Hyphomicrobiales</taxon>
        <taxon>Devosiaceae</taxon>
        <taxon>Devosia</taxon>
    </lineage>
</organism>
<keyword evidence="5" id="KW-0067">ATP-binding</keyword>
<evidence type="ECO:0000256" key="2">
    <source>
        <dbReference type="ARBA" id="ARBA00008959"/>
    </source>
</evidence>
<dbReference type="SUPFAM" id="SSF48019">
    <property type="entry name" value="post-AAA+ oligomerization domain-like"/>
    <property type="match status" value="1"/>
</dbReference>
<evidence type="ECO:0000256" key="1">
    <source>
        <dbReference type="ARBA" id="ARBA00002393"/>
    </source>
</evidence>
<dbReference type="InterPro" id="IPR027417">
    <property type="entry name" value="P-loop_NTPase"/>
</dbReference>
<dbReference type="AlphaFoldDB" id="A0A7W6NDD6"/>
<dbReference type="SUPFAM" id="SSF52540">
    <property type="entry name" value="P-loop containing nucleoside triphosphate hydrolases"/>
    <property type="match status" value="1"/>
</dbReference>
<evidence type="ECO:0000313" key="8">
    <source>
        <dbReference type="Proteomes" id="UP000547011"/>
    </source>
</evidence>
<dbReference type="PANTHER" id="PTHR13779">
    <property type="entry name" value="WERNER HELICASE-INTERACTING PROTEIN 1 FAMILY MEMBER"/>
    <property type="match status" value="1"/>
</dbReference>